<dbReference type="Proteomes" id="UP000215694">
    <property type="component" value="Unassembled WGS sequence"/>
</dbReference>
<dbReference type="EMBL" id="NOJY02000007">
    <property type="protein sequence ID" value="RDY28363.1"/>
    <property type="molecule type" value="Genomic_DNA"/>
</dbReference>
<comment type="caution">
    <text evidence="1">The sequence shown here is derived from an EMBL/GenBank/DDBJ whole genome shotgun (WGS) entry which is preliminary data.</text>
</comment>
<sequence>MNCKEYLDSNLNKSVAEKRLKEKVKYYLEWSNRVFIITKDKILVSELGDRNILKSYLNRDISNISYKTCANFNKCGYINIRYRFADKISIILPDDMIQNINLI</sequence>
<protein>
    <submittedName>
        <fullName evidence="1">Uncharacterized protein</fullName>
    </submittedName>
</protein>
<accession>A0A371J6Q2</accession>
<gene>
    <name evidence="1" type="ORF">CHL78_005530</name>
</gene>
<dbReference type="AlphaFoldDB" id="A0A371J6Q2"/>
<organism evidence="1 2">
    <name type="scientific">Romboutsia weinsteinii</name>
    <dbReference type="NCBI Taxonomy" id="2020949"/>
    <lineage>
        <taxon>Bacteria</taxon>
        <taxon>Bacillati</taxon>
        <taxon>Bacillota</taxon>
        <taxon>Clostridia</taxon>
        <taxon>Peptostreptococcales</taxon>
        <taxon>Peptostreptococcaceae</taxon>
        <taxon>Romboutsia</taxon>
    </lineage>
</organism>
<proteinExistence type="predicted"/>
<keyword evidence="2" id="KW-1185">Reference proteome</keyword>
<reference evidence="1 2" key="1">
    <citation type="journal article" date="2017" name="Genome Announc.">
        <title>Draft Genome Sequence of Romboutsia weinsteinii sp. nov. Strain CCRI-19649(T) Isolated from Surface Water.</title>
        <authorList>
            <person name="Maheux A.F."/>
            <person name="Boudreau D.K."/>
            <person name="Berube E."/>
            <person name="Boissinot M."/>
            <person name="Cantin P."/>
            <person name="Raymond F."/>
            <person name="Corbeil J."/>
            <person name="Omar R.F."/>
            <person name="Bergeron M.G."/>
        </authorList>
    </citation>
    <scope>NUCLEOTIDE SEQUENCE [LARGE SCALE GENOMIC DNA]</scope>
    <source>
        <strain evidence="1 2">CCRI-19649</strain>
    </source>
</reference>
<evidence type="ECO:0000313" key="2">
    <source>
        <dbReference type="Proteomes" id="UP000215694"/>
    </source>
</evidence>
<evidence type="ECO:0000313" key="1">
    <source>
        <dbReference type="EMBL" id="RDY28363.1"/>
    </source>
</evidence>
<name>A0A371J6Q2_9FIRM</name>